<sequence length="423" mass="47228">MFGDEWELESDETGPRGGQQHAAISGTAAASPGLGRVPTFGLQPASALPLPPEQPPLEPTHSLLSDIDPHPQHQQDQTRRFGSPEDIPSPLMRAPEPIVPDFRSPDAYATREYRAASPAGHDDIIRAFNELDLANESQAYTAWLANKHVESLLEHPDVLNELDSGTVDALIKRLERSSKCFDEWIARKERERSARDVERRAREARERAARQMELERAEQRKQIGRQRIAEWRQRKDLERLRAEMQEHVRREQRQAEIARQRQASQRAFEAWVQAHRDSTLYRPSRGSKHARPPWVDIVSPPSLAASVAPAPRRAGGSRRGGSARQPLLSPPNLFIDYARYQALAPEYLRKYGVQVASAGMGLTPDEAQALGDPAQALVDPDPNTAKPRQTTAARPPSQVQPRRTLGGGASRPASQRTARAAWQ</sequence>
<proteinExistence type="predicted"/>
<keyword evidence="4" id="KW-1185">Reference proteome</keyword>
<name>A0ABR4MWM5_9FUNG</name>
<feature type="compositionally biased region" description="Acidic residues" evidence="2">
    <location>
        <begin position="1"/>
        <end position="12"/>
    </location>
</feature>
<organism evidence="3 4">
    <name type="scientific">Polyrhizophydium stewartii</name>
    <dbReference type="NCBI Taxonomy" id="2732419"/>
    <lineage>
        <taxon>Eukaryota</taxon>
        <taxon>Fungi</taxon>
        <taxon>Fungi incertae sedis</taxon>
        <taxon>Chytridiomycota</taxon>
        <taxon>Chytridiomycota incertae sedis</taxon>
        <taxon>Chytridiomycetes</taxon>
        <taxon>Rhizophydiales</taxon>
        <taxon>Rhizophydiales incertae sedis</taxon>
        <taxon>Polyrhizophydium</taxon>
    </lineage>
</organism>
<evidence type="ECO:0000313" key="4">
    <source>
        <dbReference type="Proteomes" id="UP001527925"/>
    </source>
</evidence>
<evidence type="ECO:0000256" key="2">
    <source>
        <dbReference type="SAM" id="MobiDB-lite"/>
    </source>
</evidence>
<gene>
    <name evidence="3" type="ORF">HK105_208872</name>
</gene>
<evidence type="ECO:0000256" key="1">
    <source>
        <dbReference type="SAM" id="Coils"/>
    </source>
</evidence>
<feature type="region of interest" description="Disordered" evidence="2">
    <location>
        <begin position="304"/>
        <end position="328"/>
    </location>
</feature>
<comment type="caution">
    <text evidence="3">The sequence shown here is derived from an EMBL/GenBank/DDBJ whole genome shotgun (WGS) entry which is preliminary data.</text>
</comment>
<feature type="compositionally biased region" description="Basic and acidic residues" evidence="2">
    <location>
        <begin position="67"/>
        <end position="83"/>
    </location>
</feature>
<accession>A0ABR4MWM5</accession>
<evidence type="ECO:0000313" key="3">
    <source>
        <dbReference type="EMBL" id="KAL2911664.1"/>
    </source>
</evidence>
<feature type="compositionally biased region" description="Low complexity" evidence="2">
    <location>
        <begin position="304"/>
        <end position="324"/>
    </location>
</feature>
<feature type="compositionally biased region" description="Pro residues" evidence="2">
    <location>
        <begin position="49"/>
        <end position="58"/>
    </location>
</feature>
<feature type="region of interest" description="Disordered" evidence="2">
    <location>
        <begin position="1"/>
        <end position="101"/>
    </location>
</feature>
<dbReference type="EMBL" id="JADGIZ020000094">
    <property type="protein sequence ID" value="KAL2911664.1"/>
    <property type="molecule type" value="Genomic_DNA"/>
</dbReference>
<reference evidence="3 4" key="1">
    <citation type="submission" date="2023-09" db="EMBL/GenBank/DDBJ databases">
        <title>Pangenome analysis of Batrachochytrium dendrobatidis and related Chytrids.</title>
        <authorList>
            <person name="Yacoub M.N."/>
            <person name="Stajich J.E."/>
            <person name="James T.Y."/>
        </authorList>
    </citation>
    <scope>NUCLEOTIDE SEQUENCE [LARGE SCALE GENOMIC DNA]</scope>
    <source>
        <strain evidence="3 4">JEL0888</strain>
    </source>
</reference>
<protein>
    <submittedName>
        <fullName evidence="3">Uncharacterized protein</fullName>
    </submittedName>
</protein>
<feature type="compositionally biased region" description="Polar residues" evidence="2">
    <location>
        <begin position="386"/>
        <end position="401"/>
    </location>
</feature>
<dbReference type="Proteomes" id="UP001527925">
    <property type="component" value="Unassembled WGS sequence"/>
</dbReference>
<keyword evidence="1" id="KW-0175">Coiled coil</keyword>
<feature type="region of interest" description="Disordered" evidence="2">
    <location>
        <begin position="373"/>
        <end position="423"/>
    </location>
</feature>
<feature type="coiled-coil region" evidence="1">
    <location>
        <begin position="187"/>
        <end position="261"/>
    </location>
</feature>